<evidence type="ECO:0000313" key="1">
    <source>
        <dbReference type="EMBL" id="CAE14950.1"/>
    </source>
</evidence>
<gene>
    <name evidence="1" type="ordered locus">plu2576</name>
</gene>
<evidence type="ECO:0000313" key="2">
    <source>
        <dbReference type="Proteomes" id="UP000002514"/>
    </source>
</evidence>
<dbReference type="AlphaFoldDB" id="Q7N3Y6"/>
<name>Q7N3Y6_PHOLL</name>
<dbReference type="Proteomes" id="UP000002514">
    <property type="component" value="Chromosome"/>
</dbReference>
<protein>
    <submittedName>
        <fullName evidence="1">Photorhabdus luminescens subsp. laumondii TTO1 complete genome segment 9/17</fullName>
    </submittedName>
</protein>
<reference evidence="2" key="1">
    <citation type="journal article" date="2003" name="Nat. Biotechnol.">
        <title>The genome sequence of the entomopathogenic bacterium Photorhabdus luminescens.</title>
        <authorList>
            <person name="Duchaud E."/>
            <person name="Rusniok C."/>
            <person name="Frangeul L."/>
            <person name="Buchrieser C."/>
            <person name="Givaudan A."/>
            <person name="Taourit S."/>
            <person name="Bocs S."/>
            <person name="Boursaux-Eude C."/>
            <person name="Chandler M."/>
            <person name="Charles J.-F."/>
            <person name="Dassa E."/>
            <person name="Derose R."/>
            <person name="Derzelle S."/>
            <person name="Freyssinet G."/>
            <person name="Gaudriault S."/>
            <person name="Medigue C."/>
            <person name="Lanois A."/>
            <person name="Powell K."/>
            <person name="Siguier P."/>
            <person name="Vincent R."/>
            <person name="Wingate V."/>
            <person name="Zouine M."/>
            <person name="Glaser P."/>
            <person name="Boemare N."/>
            <person name="Danchin A."/>
            <person name="Kunst F."/>
        </authorList>
    </citation>
    <scope>NUCLEOTIDE SEQUENCE [LARGE SCALE GENOMIC DNA]</scope>
    <source>
        <strain evidence="2">DSM 15139 / CIP 105565 / TT01</strain>
    </source>
</reference>
<dbReference type="KEGG" id="plu:plu2576"/>
<dbReference type="EMBL" id="BX571867">
    <property type="protein sequence ID" value="CAE14950.1"/>
    <property type="molecule type" value="Genomic_DNA"/>
</dbReference>
<dbReference type="HOGENOM" id="CLU_2684618_0_0_6"/>
<proteinExistence type="predicted"/>
<accession>Q7N3Y6</accession>
<sequence>MLLFHFRLDFFIFLKQQMKNKKSRYYKIISAQEWAIILYKDLCEKNYNYGEQRSSLNVVFTCESYHASMMSSEY</sequence>
<organism evidence="1 2">
    <name type="scientific">Photorhabdus laumondii subsp. laumondii (strain DSM 15139 / CIP 105565 / TT01)</name>
    <name type="common">Photorhabdus luminescens subsp. laumondii</name>
    <dbReference type="NCBI Taxonomy" id="243265"/>
    <lineage>
        <taxon>Bacteria</taxon>
        <taxon>Pseudomonadati</taxon>
        <taxon>Pseudomonadota</taxon>
        <taxon>Gammaproteobacteria</taxon>
        <taxon>Enterobacterales</taxon>
        <taxon>Morganellaceae</taxon>
        <taxon>Photorhabdus</taxon>
    </lineage>
</organism>
<keyword evidence="2" id="KW-1185">Reference proteome</keyword>